<protein>
    <recommendedName>
        <fullName evidence="9">Replication protein A subunit</fullName>
    </recommendedName>
</protein>
<dbReference type="FunFam" id="2.40.50.140:FF:000064">
    <property type="entry name" value="Replication protein A subunit"/>
    <property type="match status" value="1"/>
</dbReference>
<keyword evidence="15" id="KW-1185">Reference proteome</keyword>
<dbReference type="FunFam" id="2.40.50.140:FF:000041">
    <property type="entry name" value="Replication protein A subunit"/>
    <property type="match status" value="1"/>
</dbReference>
<dbReference type="InterPro" id="IPR012340">
    <property type="entry name" value="NA-bd_OB-fold"/>
</dbReference>
<dbReference type="InterPro" id="IPR047192">
    <property type="entry name" value="Euk_RPA1_DBD_C"/>
</dbReference>
<dbReference type="GO" id="GO:0005662">
    <property type="term" value="C:DNA replication factor A complex"/>
    <property type="evidence" value="ECO:0007669"/>
    <property type="project" value="UniProtKB-ARBA"/>
</dbReference>
<dbReference type="GO" id="GO:0003677">
    <property type="term" value="F:DNA binding"/>
    <property type="evidence" value="ECO:0007669"/>
    <property type="project" value="UniProtKB-KW"/>
</dbReference>
<accession>A0A9P6B9Z1</accession>
<dbReference type="Pfam" id="PF08646">
    <property type="entry name" value="Rep_fac-A_C"/>
    <property type="match status" value="1"/>
</dbReference>
<evidence type="ECO:0000256" key="3">
    <source>
        <dbReference type="ARBA" id="ARBA00022705"/>
    </source>
</evidence>
<evidence type="ECO:0000259" key="12">
    <source>
        <dbReference type="Pfam" id="PF08646"/>
    </source>
</evidence>
<keyword evidence="6 9" id="KW-0862">Zinc</keyword>
<evidence type="ECO:0000256" key="7">
    <source>
        <dbReference type="ARBA" id="ARBA00023125"/>
    </source>
</evidence>
<dbReference type="InterPro" id="IPR004365">
    <property type="entry name" value="NA-bd_OB_tRNA"/>
</dbReference>
<feature type="domain" description="Replication factor-A protein 1 N-terminal" evidence="11">
    <location>
        <begin position="8"/>
        <end position="106"/>
    </location>
</feature>
<evidence type="ECO:0000259" key="11">
    <source>
        <dbReference type="Pfam" id="PF04057"/>
    </source>
</evidence>
<dbReference type="InterPro" id="IPR007199">
    <property type="entry name" value="Rep_factor-A_N"/>
</dbReference>
<comment type="subunit">
    <text evidence="9">Component of the heterotrimeric canonical replication protein A complex (RPA).</text>
</comment>
<organism evidence="14 15">
    <name type="scientific">Hydnum rufescens UP504</name>
    <dbReference type="NCBI Taxonomy" id="1448309"/>
    <lineage>
        <taxon>Eukaryota</taxon>
        <taxon>Fungi</taxon>
        <taxon>Dikarya</taxon>
        <taxon>Basidiomycota</taxon>
        <taxon>Agaricomycotina</taxon>
        <taxon>Agaricomycetes</taxon>
        <taxon>Cantharellales</taxon>
        <taxon>Hydnaceae</taxon>
        <taxon>Hydnum</taxon>
    </lineage>
</organism>
<evidence type="ECO:0000259" key="10">
    <source>
        <dbReference type="Pfam" id="PF01336"/>
    </source>
</evidence>
<dbReference type="CDD" id="cd04475">
    <property type="entry name" value="RPA1_DBD_B"/>
    <property type="match status" value="1"/>
</dbReference>
<comment type="similarity">
    <text evidence="2 9">Belongs to the replication factor A protein 1 family.</text>
</comment>
<dbReference type="GO" id="GO:0006281">
    <property type="term" value="P:DNA repair"/>
    <property type="evidence" value="ECO:0007669"/>
    <property type="project" value="InterPro"/>
</dbReference>
<dbReference type="GO" id="GO:0000781">
    <property type="term" value="C:chromosome, telomeric region"/>
    <property type="evidence" value="ECO:0007669"/>
    <property type="project" value="UniProtKB-ARBA"/>
</dbReference>
<dbReference type="Pfam" id="PF16900">
    <property type="entry name" value="REPA_OB_2"/>
    <property type="match status" value="1"/>
</dbReference>
<evidence type="ECO:0000256" key="4">
    <source>
        <dbReference type="ARBA" id="ARBA00022723"/>
    </source>
</evidence>
<dbReference type="Gene3D" id="2.40.50.140">
    <property type="entry name" value="Nucleic acid-binding proteins"/>
    <property type="match status" value="4"/>
</dbReference>
<dbReference type="CDD" id="cd04476">
    <property type="entry name" value="RPA1_DBD_C"/>
    <property type="match status" value="1"/>
</dbReference>
<dbReference type="PANTHER" id="PTHR47165">
    <property type="entry name" value="OS03G0429900 PROTEIN"/>
    <property type="match status" value="1"/>
</dbReference>
<evidence type="ECO:0000259" key="13">
    <source>
        <dbReference type="Pfam" id="PF16900"/>
    </source>
</evidence>
<feature type="domain" description="Replication factor A C-terminal" evidence="12">
    <location>
        <begin position="455"/>
        <end position="593"/>
    </location>
</feature>
<dbReference type="Pfam" id="PF01336">
    <property type="entry name" value="tRNA_anti-codon"/>
    <property type="match status" value="1"/>
</dbReference>
<dbReference type="InterPro" id="IPR031657">
    <property type="entry name" value="REPA_OB_2"/>
</dbReference>
<keyword evidence="8 9" id="KW-0539">Nucleus</keyword>
<evidence type="ECO:0000256" key="6">
    <source>
        <dbReference type="ARBA" id="ARBA00022833"/>
    </source>
</evidence>
<keyword evidence="5 9" id="KW-0863">Zinc-finger</keyword>
<reference evidence="14" key="1">
    <citation type="journal article" date="2020" name="Nat. Commun.">
        <title>Large-scale genome sequencing of mycorrhizal fungi provides insights into the early evolution of symbiotic traits.</title>
        <authorList>
            <person name="Miyauchi S."/>
            <person name="Kiss E."/>
            <person name="Kuo A."/>
            <person name="Drula E."/>
            <person name="Kohler A."/>
            <person name="Sanchez-Garcia M."/>
            <person name="Morin E."/>
            <person name="Andreopoulos B."/>
            <person name="Barry K.W."/>
            <person name="Bonito G."/>
            <person name="Buee M."/>
            <person name="Carver A."/>
            <person name="Chen C."/>
            <person name="Cichocki N."/>
            <person name="Clum A."/>
            <person name="Culley D."/>
            <person name="Crous P.W."/>
            <person name="Fauchery L."/>
            <person name="Girlanda M."/>
            <person name="Hayes R.D."/>
            <person name="Keri Z."/>
            <person name="LaButti K."/>
            <person name="Lipzen A."/>
            <person name="Lombard V."/>
            <person name="Magnuson J."/>
            <person name="Maillard F."/>
            <person name="Murat C."/>
            <person name="Nolan M."/>
            <person name="Ohm R.A."/>
            <person name="Pangilinan J."/>
            <person name="Pereira M.F."/>
            <person name="Perotto S."/>
            <person name="Peter M."/>
            <person name="Pfister S."/>
            <person name="Riley R."/>
            <person name="Sitrit Y."/>
            <person name="Stielow J.B."/>
            <person name="Szollosi G."/>
            <person name="Zifcakova L."/>
            <person name="Stursova M."/>
            <person name="Spatafora J.W."/>
            <person name="Tedersoo L."/>
            <person name="Vaario L.M."/>
            <person name="Yamada A."/>
            <person name="Yan M."/>
            <person name="Wang P."/>
            <person name="Xu J."/>
            <person name="Bruns T."/>
            <person name="Baldrian P."/>
            <person name="Vilgalys R."/>
            <person name="Dunand C."/>
            <person name="Henrissat B."/>
            <person name="Grigoriev I.V."/>
            <person name="Hibbett D."/>
            <person name="Nagy L.G."/>
            <person name="Martin F.M."/>
        </authorList>
    </citation>
    <scope>NUCLEOTIDE SEQUENCE</scope>
    <source>
        <strain evidence="14">UP504</strain>
    </source>
</reference>
<evidence type="ECO:0000256" key="2">
    <source>
        <dbReference type="ARBA" id="ARBA00005690"/>
    </source>
</evidence>
<comment type="subcellular location">
    <subcellularLocation>
        <location evidence="1 9">Nucleus</location>
    </subcellularLocation>
</comment>
<evidence type="ECO:0000256" key="1">
    <source>
        <dbReference type="ARBA" id="ARBA00004123"/>
    </source>
</evidence>
<evidence type="ECO:0000313" key="15">
    <source>
        <dbReference type="Proteomes" id="UP000886523"/>
    </source>
</evidence>
<dbReference type="CDD" id="cd04474">
    <property type="entry name" value="RPA1_DBD_A"/>
    <property type="match status" value="1"/>
</dbReference>
<keyword evidence="3 9" id="KW-0235">DNA replication</keyword>
<name>A0A9P6B9Z1_9AGAM</name>
<feature type="domain" description="OB" evidence="10">
    <location>
        <begin position="185"/>
        <end position="266"/>
    </location>
</feature>
<keyword evidence="7 9" id="KW-0238">DNA-binding</keyword>
<dbReference type="InterPro" id="IPR004591">
    <property type="entry name" value="Rfa1"/>
</dbReference>
<dbReference type="Proteomes" id="UP000886523">
    <property type="component" value="Unassembled WGS sequence"/>
</dbReference>
<comment type="caution">
    <text evidence="14">The sequence shown here is derived from an EMBL/GenBank/DDBJ whole genome shotgun (WGS) entry which is preliminary data.</text>
</comment>
<sequence>MANPHPPLTNGACLKLMEQDTDVEGFQPVLQCLSVKKLGIASAAGGNPDRYRMIMSDGDHFIQSMLNTKLNGLVESGALTKNSIFTLKSTANNIVQNKRLLIVLQIGEDDITPCADRIGAPVSLGPTTDPTVGAVANPASGSVPEPVTSAPKPALPYSCSPTFRNWRKAPPVYPIEGLSPYQNKWTIKARVTQKSEVKEWSNSRGRGKLFNMTLMDETGEIRATGFNKAVDELFDRVEEGKVYFLSRARVNVAKKKFSNLANEYEIMLDERSEIHECLDAKDVPDLKFNFVELSQMEALQKDHICDVVAVVHDLGPLGNIFSKTTNKEVPKRELVLVDKTGYSIRMTLWGKQAETFEYTNNPVVAFKGVKVGDYGGRNLSMFSGSTMTVDPDIPQAHALRGWYDNQGTSTAFRAQTTLGAAAGGGGGFGTFNYSELKTIGVVQDTLHGLGDKPDYFSTRATVIHIKPDNMSYTSCPGLNCQKKVLEQDDGSWRCEKCAKSYDHCEYRYLLSMSVADYTGQIWLQGFNDVAEFILGITAKELKELTDEDADATATKIDEVVGKTFNMSCRVKQETYNDQSRPRYGINRAFVPDFNQDGLALLEQLRKYPPSV</sequence>
<dbReference type="OrthoDB" id="1751331at2759"/>
<gene>
    <name evidence="14" type="ORF">BS47DRAFT_1287768</name>
</gene>
<dbReference type="GO" id="GO:0006260">
    <property type="term" value="P:DNA replication"/>
    <property type="evidence" value="ECO:0007669"/>
    <property type="project" value="UniProtKB-KW"/>
</dbReference>
<dbReference type="FunFam" id="2.40.50.140:FF:000090">
    <property type="entry name" value="Replication protein A subunit"/>
    <property type="match status" value="1"/>
</dbReference>
<dbReference type="Pfam" id="PF04057">
    <property type="entry name" value="Rep-A_N"/>
    <property type="match status" value="1"/>
</dbReference>
<keyword evidence="4 9" id="KW-0479">Metal-binding</keyword>
<dbReference type="EMBL" id="MU128914">
    <property type="protein sequence ID" value="KAF9520002.1"/>
    <property type="molecule type" value="Genomic_DNA"/>
</dbReference>
<dbReference type="PANTHER" id="PTHR47165:SF4">
    <property type="entry name" value="OS03G0429900 PROTEIN"/>
    <property type="match status" value="1"/>
</dbReference>
<feature type="domain" description="Replication protein A OB" evidence="13">
    <location>
        <begin position="293"/>
        <end position="390"/>
    </location>
</feature>
<evidence type="ECO:0000313" key="14">
    <source>
        <dbReference type="EMBL" id="KAF9520002.1"/>
    </source>
</evidence>
<dbReference type="CDD" id="cd04477">
    <property type="entry name" value="RPA1N"/>
    <property type="match status" value="1"/>
</dbReference>
<dbReference type="NCBIfam" id="TIGR00617">
    <property type="entry name" value="rpa1"/>
    <property type="match status" value="1"/>
</dbReference>
<dbReference type="SUPFAM" id="SSF50249">
    <property type="entry name" value="Nucleic acid-binding proteins"/>
    <property type="match status" value="4"/>
</dbReference>
<evidence type="ECO:0000256" key="5">
    <source>
        <dbReference type="ARBA" id="ARBA00022771"/>
    </source>
</evidence>
<dbReference type="AlphaFoldDB" id="A0A9P6B9Z1"/>
<proteinExistence type="inferred from homology"/>
<dbReference type="GO" id="GO:0008270">
    <property type="term" value="F:zinc ion binding"/>
    <property type="evidence" value="ECO:0007669"/>
    <property type="project" value="UniProtKB-KW"/>
</dbReference>
<comment type="function">
    <text evidence="9">As part of the replication protein A (RPA/RP-A), a single-stranded DNA-binding heterotrimeric complex, may play an essential role in DNA replication, recombination and repair. Binds and stabilizes single-stranded DNA intermediates, preventing complementary DNA reannealing and recruiting different proteins involved in DNA metabolism.</text>
</comment>
<dbReference type="GO" id="GO:0006310">
    <property type="term" value="P:DNA recombination"/>
    <property type="evidence" value="ECO:0007669"/>
    <property type="project" value="InterPro"/>
</dbReference>
<dbReference type="InterPro" id="IPR013955">
    <property type="entry name" value="Rep_factor-A_C"/>
</dbReference>
<evidence type="ECO:0000256" key="8">
    <source>
        <dbReference type="ARBA" id="ARBA00023242"/>
    </source>
</evidence>
<dbReference type="GO" id="GO:0007004">
    <property type="term" value="P:telomere maintenance via telomerase"/>
    <property type="evidence" value="ECO:0007669"/>
    <property type="project" value="UniProtKB-ARBA"/>
</dbReference>
<evidence type="ECO:0000256" key="9">
    <source>
        <dbReference type="RuleBase" id="RU364130"/>
    </source>
</evidence>